<evidence type="ECO:0000256" key="5">
    <source>
        <dbReference type="ARBA" id="ARBA00023242"/>
    </source>
</evidence>
<evidence type="ECO:0000256" key="3">
    <source>
        <dbReference type="ARBA" id="ARBA00022679"/>
    </source>
</evidence>
<dbReference type="PANTHER" id="PTHR45670:SF1">
    <property type="entry name" value="E3 UBIQUITIN-PROTEIN LIGASE HECTD1"/>
    <property type="match status" value="1"/>
</dbReference>
<dbReference type="GO" id="GO:0000209">
    <property type="term" value="P:protein polyubiquitination"/>
    <property type="evidence" value="ECO:0007669"/>
    <property type="project" value="TreeGrafter"/>
</dbReference>
<evidence type="ECO:0000256" key="2">
    <source>
        <dbReference type="ARBA" id="ARBA00022553"/>
    </source>
</evidence>
<dbReference type="SMART" id="SM00119">
    <property type="entry name" value="HECTc"/>
    <property type="match status" value="1"/>
</dbReference>
<keyword evidence="3" id="KW-0808">Transferase</keyword>
<evidence type="ECO:0000313" key="10">
    <source>
        <dbReference type="EMBL" id="CAD9078854.1"/>
    </source>
</evidence>
<evidence type="ECO:0008006" key="11">
    <source>
        <dbReference type="Google" id="ProtNLM"/>
    </source>
</evidence>
<dbReference type="InterPro" id="IPR035983">
    <property type="entry name" value="Hect_E3_ubiquitin_ligase"/>
</dbReference>
<sequence>MYPSPTTLSNTNALSELCTMLCIGGELYCRSFPVETLVPTMIEEYMRNDVEEVLQDDDDKMRRSSKDNSLQDIESLIQKRILIVRCLNLIVNNVPHCSSYLCSEQHINLTHHLFAGFLKGIISVGGNLHQETSVLSKIVNMEAFERRESCAELFEEWVTCLESVASQQAEKICLSNVLKLLCDLKGLTRLPLRIQLKILNVLGLVIQRQKNAATGAQRRIVCTMTQIIEQLWRLIREEILPPSSEAQSDADTSSASGDSERLVSAICDCFAFLIDGFKHDEKMMLQIAETRATTDDDSQMVSSSSSNSDSREATISAESSAHAMSLVSQLIDLLPLQQERVENQSKILKVLIMLCSASRRIASYASTTVNLKILLSCLVGSGSDKSNSALLQMSQTQLMDAFNADPHADSTPQNDILLLLQEILPNALHTQVYNVKANPVHSWSWEDDYHNKNPFDAFSSQQLERGYSEKKDKIVVLRRYEVIFSEMKQYNVQTRLQRSVHRTPLPQSFERGTPQAAEFDTKDASPATSPSSQKAHLPPSQCTRSKTKRRITRKPQSLSKDDSSDTQTHTVPLERLTSENDLRVNRLHNDDELVVFISRNVVLCLMQLFENSTMLSVKQDVAQILSSIFMYCKKDIVSENVSLNNLMGFTARMLSGNSSLDPDLVIASHAVYLMKRSFSIFNLHQVQTALLKHGVDKIIGKIVQSHAAAPGNIAPASAAIQILKHFHETHLKSIQHTTSEEEQLLELFCTDLKNGNAIDLHLLTKIFADNQAISDHFFQQSDFVESLMEQLYSRPETPRMERVMSFMELLMEHREVLKTLLHLVHSQVNSLQNFTDTSNESDDVSLLSGFSGNDSVAALQDAMAFDFAPFSHIEQDALGEITNPSELTFDPMCTVREVKQFLLGKFTPKEKTTHSVDDFDLFAEERQLSDQHLILQVAFEKSKPEVEEGTPADYYSLWSDSYTLTYRLKTHRLNSSVSRPPLPAKRFHNDIIINQADYLSSRLRNSLCFLRLLSDINQNWHEHCNPSSIVLDKSPLVDPSLFHNSLLSSKLRNQVRSPYSFMLCAINTLPLWTKLLTEECSFLFPFSTKQLFFYYQQFGAQRALCSSLPLLKQEDYPNRCVHHTIERVTIQNRHSIFAEAQSIMKKYAGTRTVLEIEYEGEAGIGVGPTLEFYNLTSIEFQLLDKVMWQSVDDNNAPFIHAPKGLFPCHLPSDPNEKQKLLERFEFLGQFIGKALEDHRLVDLPLSHAFVKLLLGQSLSLSDLRLFEDDVLCQSVEAVCQMRNQKHSIHSDATLDAQQRESKLQTLNEKIEGTYLTFSFRDVDLIDNGADVDLNIENIDKYVEKLTQYLLVDSSKVQVQAVHKGLCRVLNLSALQTFSVPEFLKLLCGEQELWKERSQIENNIQFTGYTLGCKPVQWLIELMMSLNKEGQRNFLEFTTGATNLPVGGLSALKPKLTIVKSMVRRNRKPDDMLPSCNTCFHNLKLPEYSSKEILVAKCRMALTHGRYSFDLT</sequence>
<dbReference type="SUPFAM" id="SSF56204">
    <property type="entry name" value="Hect, E3 ligase catalytic domain"/>
    <property type="match status" value="1"/>
</dbReference>
<keyword evidence="2" id="KW-0597">Phosphoprotein</keyword>
<evidence type="ECO:0000259" key="8">
    <source>
        <dbReference type="PROSITE" id="PS50237"/>
    </source>
</evidence>
<evidence type="ECO:0000256" key="1">
    <source>
        <dbReference type="ARBA" id="ARBA00004123"/>
    </source>
</evidence>
<dbReference type="InterPro" id="IPR045322">
    <property type="entry name" value="HECTD1/TRIP12-like"/>
</dbReference>
<feature type="region of interest" description="Disordered" evidence="7">
    <location>
        <begin position="495"/>
        <end position="574"/>
    </location>
</feature>
<dbReference type="Gene3D" id="3.90.1750.10">
    <property type="entry name" value="Hect, E3 ligase catalytic domains"/>
    <property type="match status" value="1"/>
</dbReference>
<keyword evidence="4 6" id="KW-0833">Ubl conjugation pathway</keyword>
<dbReference type="GO" id="GO:0005634">
    <property type="term" value="C:nucleus"/>
    <property type="evidence" value="ECO:0007669"/>
    <property type="project" value="UniProtKB-SubCell"/>
</dbReference>
<dbReference type="PROSITE" id="PS50918">
    <property type="entry name" value="WWE"/>
    <property type="match status" value="1"/>
</dbReference>
<comment type="subcellular location">
    <subcellularLocation>
        <location evidence="1">Nucleus</location>
    </subcellularLocation>
</comment>
<dbReference type="PROSITE" id="PS50237">
    <property type="entry name" value="HECT"/>
    <property type="match status" value="1"/>
</dbReference>
<feature type="domain" description="HECT" evidence="8">
    <location>
        <begin position="1140"/>
        <end position="1511"/>
    </location>
</feature>
<dbReference type="Gene3D" id="3.30.2160.10">
    <property type="entry name" value="Hect, E3 ligase catalytic domain"/>
    <property type="match status" value="1"/>
</dbReference>
<keyword evidence="5" id="KW-0539">Nucleus</keyword>
<dbReference type="InterPro" id="IPR004170">
    <property type="entry name" value="WWE_dom"/>
</dbReference>
<feature type="domain" description="WWE" evidence="9">
    <location>
        <begin position="429"/>
        <end position="502"/>
    </location>
</feature>
<feature type="compositionally biased region" description="Low complexity" evidence="7">
    <location>
        <begin position="299"/>
        <end position="308"/>
    </location>
</feature>
<protein>
    <recommendedName>
        <fullName evidence="11">HECT-type E3 ubiquitin transferase TRIP12</fullName>
    </recommendedName>
</protein>
<evidence type="ECO:0000256" key="6">
    <source>
        <dbReference type="PROSITE-ProRule" id="PRU00104"/>
    </source>
</evidence>
<reference evidence="10" key="1">
    <citation type="submission" date="2021-01" db="EMBL/GenBank/DDBJ databases">
        <authorList>
            <person name="Corre E."/>
            <person name="Pelletier E."/>
            <person name="Niang G."/>
            <person name="Scheremetjew M."/>
            <person name="Finn R."/>
            <person name="Kale V."/>
            <person name="Holt S."/>
            <person name="Cochrane G."/>
            <person name="Meng A."/>
            <person name="Brown T."/>
            <person name="Cohen L."/>
        </authorList>
    </citation>
    <scope>NUCLEOTIDE SEQUENCE</scope>
    <source>
        <strain evidence="10">WS</strain>
    </source>
</reference>
<gene>
    <name evidence="10" type="ORF">PCOS0759_LOCUS2086</name>
</gene>
<dbReference type="InterPro" id="IPR037197">
    <property type="entry name" value="WWE_dom_sf"/>
</dbReference>
<dbReference type="PANTHER" id="PTHR45670">
    <property type="entry name" value="E3 UBIQUITIN-PROTEIN LIGASE TRIP12"/>
    <property type="match status" value="1"/>
</dbReference>
<dbReference type="Pfam" id="PF02825">
    <property type="entry name" value="WWE"/>
    <property type="match status" value="1"/>
</dbReference>
<feature type="region of interest" description="Disordered" evidence="7">
    <location>
        <begin position="295"/>
        <end position="315"/>
    </location>
</feature>
<dbReference type="InterPro" id="IPR000569">
    <property type="entry name" value="HECT_dom"/>
</dbReference>
<dbReference type="Gene3D" id="3.30.720.50">
    <property type="match status" value="1"/>
</dbReference>
<dbReference type="EMBL" id="HBGD01002500">
    <property type="protein sequence ID" value="CAD9078854.1"/>
    <property type="molecule type" value="Transcribed_RNA"/>
</dbReference>
<evidence type="ECO:0000259" key="9">
    <source>
        <dbReference type="PROSITE" id="PS50918"/>
    </source>
</evidence>
<name>A0A7S1KMH8_9EUKA</name>
<evidence type="ECO:0000256" key="4">
    <source>
        <dbReference type="ARBA" id="ARBA00022786"/>
    </source>
</evidence>
<organism evidence="10">
    <name type="scientific">Percolomonas cosmopolitus</name>
    <dbReference type="NCBI Taxonomy" id="63605"/>
    <lineage>
        <taxon>Eukaryota</taxon>
        <taxon>Discoba</taxon>
        <taxon>Heterolobosea</taxon>
        <taxon>Tetramitia</taxon>
        <taxon>Eutetramitia</taxon>
        <taxon>Percolomonadidae</taxon>
        <taxon>Percolomonas</taxon>
    </lineage>
</organism>
<dbReference type="GO" id="GO:0043161">
    <property type="term" value="P:proteasome-mediated ubiquitin-dependent protein catabolic process"/>
    <property type="evidence" value="ECO:0007669"/>
    <property type="project" value="TreeGrafter"/>
</dbReference>
<proteinExistence type="predicted"/>
<accession>A0A7S1KMH8</accession>
<evidence type="ECO:0000256" key="7">
    <source>
        <dbReference type="SAM" id="MobiDB-lite"/>
    </source>
</evidence>
<dbReference type="Gene3D" id="3.30.2410.10">
    <property type="entry name" value="Hect, E3 ligase catalytic domain"/>
    <property type="match status" value="1"/>
</dbReference>
<dbReference type="Pfam" id="PF00632">
    <property type="entry name" value="HECT"/>
    <property type="match status" value="1"/>
</dbReference>
<feature type="active site" description="Glycyl thioester intermediate" evidence="6">
    <location>
        <position position="1478"/>
    </location>
</feature>
<dbReference type="GO" id="GO:0061630">
    <property type="term" value="F:ubiquitin protein ligase activity"/>
    <property type="evidence" value="ECO:0007669"/>
    <property type="project" value="InterPro"/>
</dbReference>
<dbReference type="SUPFAM" id="SSF117839">
    <property type="entry name" value="WWE domain"/>
    <property type="match status" value="1"/>
</dbReference>